<dbReference type="HAMAP" id="MF_00283">
    <property type="entry name" value="Phe_tRNA_synth_beta1"/>
    <property type="match status" value="1"/>
</dbReference>
<feature type="binding site" evidence="15">
    <location>
        <position position="355"/>
    </location>
    <ligand>
        <name>Mg(2+)</name>
        <dbReference type="ChEBI" id="CHEBI:18420"/>
        <note>shared with alpha subunit</note>
    </ligand>
</feature>
<evidence type="ECO:0000313" key="20">
    <source>
        <dbReference type="Proteomes" id="UP000051497"/>
    </source>
</evidence>
<dbReference type="Pfam" id="PF03483">
    <property type="entry name" value="B3_4"/>
    <property type="match status" value="1"/>
</dbReference>
<evidence type="ECO:0000259" key="17">
    <source>
        <dbReference type="PROSITE" id="PS51483"/>
    </source>
</evidence>
<dbReference type="FunFam" id="3.30.70.380:FF:000001">
    <property type="entry name" value="Phenylalanine--tRNA ligase beta subunit"/>
    <property type="match status" value="1"/>
</dbReference>
<evidence type="ECO:0000259" key="16">
    <source>
        <dbReference type="PROSITE" id="PS51447"/>
    </source>
</evidence>
<keyword evidence="20" id="KW-1185">Reference proteome</keyword>
<evidence type="ECO:0000256" key="3">
    <source>
        <dbReference type="ARBA" id="ARBA00011209"/>
    </source>
</evidence>
<name>A0A0Q9Z0E2_9GAMM</name>
<proteinExistence type="inferred from homology"/>
<dbReference type="EMBL" id="LKAJ02000001">
    <property type="protein sequence ID" value="MCS5711905.1"/>
    <property type="molecule type" value="Genomic_DNA"/>
</dbReference>
<evidence type="ECO:0000256" key="14">
    <source>
        <dbReference type="ARBA" id="ARBA00049255"/>
    </source>
</evidence>
<dbReference type="SUPFAM" id="SSF56037">
    <property type="entry name" value="PheT/TilS domain"/>
    <property type="match status" value="1"/>
</dbReference>
<dbReference type="FunFam" id="3.50.40.10:FF:000001">
    <property type="entry name" value="Phenylalanine--tRNA ligase beta subunit"/>
    <property type="match status" value="1"/>
</dbReference>
<dbReference type="InterPro" id="IPR045864">
    <property type="entry name" value="aa-tRNA-synth_II/BPL/LPL"/>
</dbReference>
<feature type="domain" description="B5" evidence="17">
    <location>
        <begin position="287"/>
        <end position="367"/>
    </location>
</feature>
<dbReference type="EMBL" id="LKAJ01000001">
    <property type="protein sequence ID" value="KRG22734.1"/>
    <property type="molecule type" value="Genomic_DNA"/>
</dbReference>
<comment type="subcellular location">
    <subcellularLocation>
        <location evidence="1 15">Cytoplasm</location>
    </subcellularLocation>
</comment>
<dbReference type="Gene3D" id="3.30.56.10">
    <property type="match status" value="2"/>
</dbReference>
<dbReference type="Proteomes" id="UP000051497">
    <property type="component" value="Unassembled WGS sequence"/>
</dbReference>
<dbReference type="Gene3D" id="3.30.70.380">
    <property type="entry name" value="Ferrodoxin-fold anticodon-binding domain"/>
    <property type="match status" value="1"/>
</dbReference>
<dbReference type="STRING" id="295108.HT99x_00274"/>
<dbReference type="InterPro" id="IPR004532">
    <property type="entry name" value="Phe-tRNA-ligase_IIc_bsu_bact"/>
</dbReference>
<comment type="cofactor">
    <cofactor evidence="15">
        <name>Mg(2+)</name>
        <dbReference type="ChEBI" id="CHEBI:18420"/>
    </cofactor>
    <text evidence="15">Binds 2 magnesium ions per tetramer.</text>
</comment>
<dbReference type="PROSITE" id="PS51483">
    <property type="entry name" value="B5"/>
    <property type="match status" value="1"/>
</dbReference>
<keyword evidence="5" id="KW-0820">tRNA-binding</keyword>
<dbReference type="CDD" id="cd00769">
    <property type="entry name" value="PheRS_beta_core"/>
    <property type="match status" value="1"/>
</dbReference>
<feature type="domain" description="FDX-ACB" evidence="16">
    <location>
        <begin position="589"/>
        <end position="682"/>
    </location>
</feature>
<dbReference type="SMART" id="SM00896">
    <property type="entry name" value="FDX-ACB"/>
    <property type="match status" value="1"/>
</dbReference>
<evidence type="ECO:0000313" key="18">
    <source>
        <dbReference type="EMBL" id="KRG22734.1"/>
    </source>
</evidence>
<dbReference type="Pfam" id="PF03147">
    <property type="entry name" value="FDX-ACB"/>
    <property type="match status" value="1"/>
</dbReference>
<keyword evidence="13 15" id="KW-0030">Aminoacyl-tRNA synthetase</keyword>
<evidence type="ECO:0000256" key="11">
    <source>
        <dbReference type="ARBA" id="ARBA00022884"/>
    </source>
</evidence>
<dbReference type="Pfam" id="PF03484">
    <property type="entry name" value="B5"/>
    <property type="match status" value="1"/>
</dbReference>
<reference evidence="18" key="1">
    <citation type="submission" date="2015-09" db="EMBL/GenBank/DDBJ databases">
        <title>Draft Genome Sequences of Two Novel Amoeba-resistant Intranuclear Bacteria, Candidatus Berkiella cookevillensis and Candidatus Berkiella aquae.</title>
        <authorList>
            <person name="Mehari Y.T."/>
            <person name="Arivett B.A."/>
            <person name="Farone A.L."/>
            <person name="Gunderson J.H."/>
            <person name="Farone M.B."/>
        </authorList>
    </citation>
    <scope>NUCLEOTIDE SEQUENCE [LARGE SCALE GENOMIC DNA]</scope>
    <source>
        <strain evidence="18">HT99</strain>
    </source>
</reference>
<keyword evidence="8 15" id="KW-0547">Nucleotide-binding</keyword>
<dbReference type="InterPro" id="IPR036690">
    <property type="entry name" value="Fdx_antiC-bd_sf"/>
</dbReference>
<dbReference type="GO" id="GO:0004826">
    <property type="term" value="F:phenylalanine-tRNA ligase activity"/>
    <property type="evidence" value="ECO:0007669"/>
    <property type="project" value="UniProtKB-UniRule"/>
</dbReference>
<dbReference type="InterPro" id="IPR005146">
    <property type="entry name" value="B3/B4_tRNA-bd"/>
</dbReference>
<dbReference type="GO" id="GO:0009328">
    <property type="term" value="C:phenylalanine-tRNA ligase complex"/>
    <property type="evidence" value="ECO:0007669"/>
    <property type="project" value="TreeGrafter"/>
</dbReference>
<evidence type="ECO:0000256" key="10">
    <source>
        <dbReference type="ARBA" id="ARBA00022842"/>
    </source>
</evidence>
<dbReference type="PANTHER" id="PTHR10947">
    <property type="entry name" value="PHENYLALANYL-TRNA SYNTHETASE BETA CHAIN AND LEUCINE-RICH REPEAT-CONTAINING PROTEIN 47"/>
    <property type="match status" value="1"/>
</dbReference>
<dbReference type="PROSITE" id="PS51447">
    <property type="entry name" value="FDX_ACB"/>
    <property type="match status" value="1"/>
</dbReference>
<dbReference type="PATRIC" id="fig|1590043.3.peg.277"/>
<evidence type="ECO:0000256" key="15">
    <source>
        <dbReference type="HAMAP-Rule" id="MF_00283"/>
    </source>
</evidence>
<dbReference type="SUPFAM" id="SSF55681">
    <property type="entry name" value="Class II aaRS and biotin synthetases"/>
    <property type="match status" value="1"/>
</dbReference>
<dbReference type="InterPro" id="IPR009061">
    <property type="entry name" value="DNA-bd_dom_put_sf"/>
</dbReference>
<dbReference type="OrthoDB" id="9805455at2"/>
<gene>
    <name evidence="15 18" type="primary">pheT</name>
    <name evidence="18" type="ORF">HT99x_00274</name>
    <name evidence="19" type="ORF">HT99x_010720</name>
</gene>
<evidence type="ECO:0000313" key="19">
    <source>
        <dbReference type="EMBL" id="MCS5711905.1"/>
    </source>
</evidence>
<comment type="subunit">
    <text evidence="3 15">Tetramer of two alpha and two beta subunits.</text>
</comment>
<dbReference type="GO" id="GO:0005524">
    <property type="term" value="F:ATP binding"/>
    <property type="evidence" value="ECO:0007669"/>
    <property type="project" value="UniProtKB-UniRule"/>
</dbReference>
<dbReference type="InterPro" id="IPR041616">
    <property type="entry name" value="PheRS_beta_core"/>
</dbReference>
<dbReference type="Gene3D" id="3.50.40.10">
    <property type="entry name" value="Phenylalanyl-trna Synthetase, Chain B, domain 3"/>
    <property type="match status" value="1"/>
</dbReference>
<dbReference type="SUPFAM" id="SSF46955">
    <property type="entry name" value="Putative DNA-binding domain"/>
    <property type="match status" value="2"/>
</dbReference>
<dbReference type="GO" id="GO:0006432">
    <property type="term" value="P:phenylalanyl-tRNA aminoacylation"/>
    <property type="evidence" value="ECO:0007669"/>
    <property type="project" value="UniProtKB-UniRule"/>
</dbReference>
<reference evidence="19" key="2">
    <citation type="journal article" date="2016" name="Genome Announc.">
        <title>Draft Genome Sequences of Two Novel Amoeba-Resistant Intranuclear Bacteria, 'Candidatus Berkiella cookevillensis' and 'Candidatus Berkiella aquae'.</title>
        <authorList>
            <person name="Mehari Y.T."/>
            <person name="Arivett B.A."/>
            <person name="Farone A.L."/>
            <person name="Gunderson J.H."/>
            <person name="Farone M.B."/>
        </authorList>
    </citation>
    <scope>NUCLEOTIDE SEQUENCE</scope>
    <source>
        <strain evidence="19">HT99</strain>
    </source>
</reference>
<evidence type="ECO:0000256" key="13">
    <source>
        <dbReference type="ARBA" id="ARBA00023146"/>
    </source>
</evidence>
<dbReference type="Pfam" id="PF17759">
    <property type="entry name" value="tRNA_synthFbeta"/>
    <property type="match status" value="1"/>
</dbReference>
<keyword evidence="7 15" id="KW-0479">Metal-binding</keyword>
<dbReference type="InterPro" id="IPR020825">
    <property type="entry name" value="Phe-tRNA_synthase-like_B3/B4"/>
</dbReference>
<reference evidence="19" key="3">
    <citation type="submission" date="2021-06" db="EMBL/GenBank/DDBJ databases">
        <title>Genomic Description and Analysis of Intracellular Bacteria, Candidatus Berkiella cookevillensis and Candidatus Berkiella aquae.</title>
        <authorList>
            <person name="Kidane D.T."/>
            <person name="Mehari Y.T."/>
            <person name="Rice F.C."/>
            <person name="Arivett B.A."/>
            <person name="Farone A.L."/>
            <person name="Berk S.G."/>
            <person name="Farone M.B."/>
        </authorList>
    </citation>
    <scope>NUCLEOTIDE SEQUENCE</scope>
    <source>
        <strain evidence="19">HT99</strain>
    </source>
</reference>
<feature type="binding site" evidence="15">
    <location>
        <position position="345"/>
    </location>
    <ligand>
        <name>Mg(2+)</name>
        <dbReference type="ChEBI" id="CHEBI:18420"/>
        <note>shared with alpha subunit</note>
    </ligand>
</feature>
<sequence>MKFSEKWLREWVNPSLTTEQLSEQLTMAGLEVDSVEKTAQDTLIEVDLTPNRGDCLSILGIAREVAALNKLNVTAHKIPTIKPSIEKTFEVEIQAQAECPRYVGRLVRDIRQDAVTPAWLVEHLAASDIGSLHPVVDILNFVMLELGQPMHAFDADKLSGTIEVRLAKKNETIKLLDQQKVILQPDTLVIADQKAAHAMAGIMGGFESAVSESTVNLFLESALFSAELIAGKARRYGLHTDSSFRFERGVDPQLQTQAIERATHLILEICGGNAGPITEVQKPEFLPKQAKIVLHHSRVQKMLGESLAPENVKEILHRMGCKVIEGTHKAEDKQWEVLPPSYRYDLNGEIDLVEEVVRIIGYNNVPTHAPLAHLEFIKTPQSQVPVSRIKRALVDLGYQEVITYSFVDDNLQKQLFPQQSALPLLNPISADMGVMRVSLWPGLLSTLIYNQNRQQTRLKIFEVGMCFHQHKDKLEQKNWVGGLISGTVTQENWDGKPRIADFFDAKLPIEHLWHWLGHKDKLTFVATEHSACHPGQCAAIQTGNQVIGTVGRLHPRIQKELGIDHPVYLFEMEQKAISLAPMLHFERPSKFPEIRRDIAVIVDEKILGADLINYVRKSADSVLREISIFDVYAGKGIDSGRKSIAIGLILQHPSRTLVDQEVDEIILSIVNGLEKEFSAKLRD</sequence>
<dbReference type="GO" id="GO:0000287">
    <property type="term" value="F:magnesium ion binding"/>
    <property type="evidence" value="ECO:0007669"/>
    <property type="project" value="UniProtKB-UniRule"/>
</dbReference>
<dbReference type="EC" id="6.1.1.20" evidence="15"/>
<evidence type="ECO:0000256" key="6">
    <source>
        <dbReference type="ARBA" id="ARBA00022598"/>
    </source>
</evidence>
<protein>
    <recommendedName>
        <fullName evidence="15">Phenylalanine--tRNA ligase beta subunit</fullName>
        <ecNumber evidence="15">6.1.1.20</ecNumber>
    </recommendedName>
    <alternativeName>
        <fullName evidence="15">Phenylalanyl-tRNA synthetase beta subunit</fullName>
        <shortName evidence="15">PheRS</shortName>
    </alternativeName>
</protein>
<dbReference type="Gene3D" id="3.30.930.10">
    <property type="entry name" value="Bira Bifunctional Protein, Domain 2"/>
    <property type="match status" value="1"/>
</dbReference>
<accession>A0A0Q9Z0E2</accession>
<dbReference type="FunFam" id="3.30.930.10:FF:000022">
    <property type="entry name" value="Phenylalanine--tRNA ligase beta subunit"/>
    <property type="match status" value="1"/>
</dbReference>
<comment type="catalytic activity">
    <reaction evidence="14 15">
        <text>tRNA(Phe) + L-phenylalanine + ATP = L-phenylalanyl-tRNA(Phe) + AMP + diphosphate + H(+)</text>
        <dbReference type="Rhea" id="RHEA:19413"/>
        <dbReference type="Rhea" id="RHEA-COMP:9668"/>
        <dbReference type="Rhea" id="RHEA-COMP:9699"/>
        <dbReference type="ChEBI" id="CHEBI:15378"/>
        <dbReference type="ChEBI" id="CHEBI:30616"/>
        <dbReference type="ChEBI" id="CHEBI:33019"/>
        <dbReference type="ChEBI" id="CHEBI:58095"/>
        <dbReference type="ChEBI" id="CHEBI:78442"/>
        <dbReference type="ChEBI" id="CHEBI:78531"/>
        <dbReference type="ChEBI" id="CHEBI:456215"/>
        <dbReference type="EC" id="6.1.1.20"/>
    </reaction>
</comment>
<dbReference type="InterPro" id="IPR005121">
    <property type="entry name" value="Fdx_antiC-bd"/>
</dbReference>
<dbReference type="AlphaFoldDB" id="A0A0Q9Z0E2"/>
<keyword evidence="11" id="KW-0694">RNA-binding</keyword>
<dbReference type="SMART" id="SM00873">
    <property type="entry name" value="B3_4"/>
    <property type="match status" value="1"/>
</dbReference>
<comment type="caution">
    <text evidence="18">The sequence shown here is derived from an EMBL/GenBank/DDBJ whole genome shotgun (WGS) entry which is preliminary data.</text>
</comment>
<evidence type="ECO:0000256" key="4">
    <source>
        <dbReference type="ARBA" id="ARBA00022490"/>
    </source>
</evidence>
<dbReference type="GO" id="GO:0000049">
    <property type="term" value="F:tRNA binding"/>
    <property type="evidence" value="ECO:0007669"/>
    <property type="project" value="UniProtKB-KW"/>
</dbReference>
<dbReference type="NCBIfam" id="TIGR00472">
    <property type="entry name" value="pheT_bact"/>
    <property type="match status" value="1"/>
</dbReference>
<keyword evidence="10 15" id="KW-0460">Magnesium</keyword>
<evidence type="ECO:0000256" key="5">
    <source>
        <dbReference type="ARBA" id="ARBA00022555"/>
    </source>
</evidence>
<evidence type="ECO:0000256" key="1">
    <source>
        <dbReference type="ARBA" id="ARBA00004496"/>
    </source>
</evidence>
<dbReference type="InterPro" id="IPR005147">
    <property type="entry name" value="tRNA_synthase_B5-dom"/>
</dbReference>
<feature type="binding site" evidence="15">
    <location>
        <position position="354"/>
    </location>
    <ligand>
        <name>Mg(2+)</name>
        <dbReference type="ChEBI" id="CHEBI:18420"/>
        <note>shared with alpha subunit</note>
    </ligand>
</feature>
<evidence type="ECO:0000256" key="8">
    <source>
        <dbReference type="ARBA" id="ARBA00022741"/>
    </source>
</evidence>
<keyword evidence="12 15" id="KW-0648">Protein biosynthesis</keyword>
<keyword evidence="9 15" id="KW-0067">ATP-binding</keyword>
<organism evidence="18">
    <name type="scientific">Candidatus Berkiella aquae</name>
    <dbReference type="NCBI Taxonomy" id="295108"/>
    <lineage>
        <taxon>Bacteria</taxon>
        <taxon>Pseudomonadati</taxon>
        <taxon>Pseudomonadota</taxon>
        <taxon>Gammaproteobacteria</taxon>
        <taxon>Candidatus Berkiellales</taxon>
        <taxon>Candidatus Berkiellaceae</taxon>
        <taxon>Candidatus Berkiella</taxon>
    </lineage>
</organism>
<dbReference type="PANTHER" id="PTHR10947:SF0">
    <property type="entry name" value="PHENYLALANINE--TRNA LIGASE BETA SUBUNIT"/>
    <property type="match status" value="1"/>
</dbReference>
<dbReference type="SUPFAM" id="SSF54991">
    <property type="entry name" value="Anticodon-binding domain of PheRS"/>
    <property type="match status" value="1"/>
</dbReference>
<keyword evidence="4 15" id="KW-0963">Cytoplasm</keyword>
<evidence type="ECO:0000256" key="2">
    <source>
        <dbReference type="ARBA" id="ARBA00008653"/>
    </source>
</evidence>
<keyword evidence="6 15" id="KW-0436">Ligase</keyword>
<comment type="similarity">
    <text evidence="2 15">Belongs to the phenylalanyl-tRNA synthetase beta subunit family. Type 1 subfamily.</text>
</comment>
<dbReference type="FunFam" id="3.30.56.10:FF:000001">
    <property type="entry name" value="Phenylalanine--tRNA ligase beta subunit"/>
    <property type="match status" value="1"/>
</dbReference>
<evidence type="ECO:0000256" key="12">
    <source>
        <dbReference type="ARBA" id="ARBA00022917"/>
    </source>
</evidence>
<evidence type="ECO:0000256" key="7">
    <source>
        <dbReference type="ARBA" id="ARBA00022723"/>
    </source>
</evidence>
<dbReference type="RefSeq" id="WP_075064918.1">
    <property type="nucleotide sequence ID" value="NZ_LKAJ02000001.1"/>
</dbReference>
<feature type="binding site" evidence="15">
    <location>
        <position position="351"/>
    </location>
    <ligand>
        <name>Mg(2+)</name>
        <dbReference type="ChEBI" id="CHEBI:18420"/>
        <note>shared with alpha subunit</note>
    </ligand>
</feature>
<evidence type="ECO:0000256" key="9">
    <source>
        <dbReference type="ARBA" id="ARBA00022840"/>
    </source>
</evidence>
<dbReference type="InterPro" id="IPR045060">
    <property type="entry name" value="Phe-tRNA-ligase_IIc_bsu"/>
</dbReference>
<dbReference type="SMART" id="SM00874">
    <property type="entry name" value="B5"/>
    <property type="match status" value="1"/>
</dbReference>